<evidence type="ECO:0000313" key="2">
    <source>
        <dbReference type="Proteomes" id="UP000053477"/>
    </source>
</evidence>
<name>A0A0H2S5V6_9AGAM</name>
<evidence type="ECO:0000313" key="1">
    <source>
        <dbReference type="EMBL" id="KLO19645.1"/>
    </source>
</evidence>
<accession>A0A0H2S5V6</accession>
<proteinExistence type="predicted"/>
<keyword evidence="2" id="KW-1185">Reference proteome</keyword>
<protein>
    <submittedName>
        <fullName evidence="1">Uncharacterized protein</fullName>
    </submittedName>
</protein>
<dbReference type="AlphaFoldDB" id="A0A0H2S5V6"/>
<organism evidence="1 2">
    <name type="scientific">Schizopora paradoxa</name>
    <dbReference type="NCBI Taxonomy" id="27342"/>
    <lineage>
        <taxon>Eukaryota</taxon>
        <taxon>Fungi</taxon>
        <taxon>Dikarya</taxon>
        <taxon>Basidiomycota</taxon>
        <taxon>Agaricomycotina</taxon>
        <taxon>Agaricomycetes</taxon>
        <taxon>Hymenochaetales</taxon>
        <taxon>Schizoporaceae</taxon>
        <taxon>Schizopora</taxon>
    </lineage>
</organism>
<reference evidence="1 2" key="1">
    <citation type="submission" date="2015-04" db="EMBL/GenBank/DDBJ databases">
        <title>Complete genome sequence of Schizopora paradoxa KUC8140, a cosmopolitan wood degrader in East Asia.</title>
        <authorList>
            <consortium name="DOE Joint Genome Institute"/>
            <person name="Min B."/>
            <person name="Park H."/>
            <person name="Jang Y."/>
            <person name="Kim J.-J."/>
            <person name="Kim K.H."/>
            <person name="Pangilinan J."/>
            <person name="Lipzen A."/>
            <person name="Riley R."/>
            <person name="Grigoriev I.V."/>
            <person name="Spatafora J.W."/>
            <person name="Choi I.-G."/>
        </authorList>
    </citation>
    <scope>NUCLEOTIDE SEQUENCE [LARGE SCALE GENOMIC DNA]</scope>
    <source>
        <strain evidence="1 2">KUC8140</strain>
    </source>
</reference>
<dbReference type="Proteomes" id="UP000053477">
    <property type="component" value="Unassembled WGS sequence"/>
</dbReference>
<dbReference type="InParanoid" id="A0A0H2S5V6"/>
<sequence length="204" mass="22405">MNSSLTQRKIMLKLQPFIKSAIEIANDPELFQALLQLAGNANEISYQRVISRVTERSGTSLWAKHSGHTNSNIEEENKFVFKFNLLFGSSPTPLAFRVQIRAAVNGASPTTLTSSTAVFALKITGRDFLDVSGRTSEYFTPPIDLSWQTYAQMSGGDYNGLFKENPVDGPSFVGNMIPSTLSTSIREEGTWGLVTADINNDGIF</sequence>
<gene>
    <name evidence="1" type="ORF">SCHPADRAFT_885250</name>
</gene>
<dbReference type="EMBL" id="KQ085885">
    <property type="protein sequence ID" value="KLO19645.1"/>
    <property type="molecule type" value="Genomic_DNA"/>
</dbReference>